<dbReference type="InterPro" id="IPR024726">
    <property type="entry name" value="FhuF_C"/>
</dbReference>
<dbReference type="Pfam" id="PF11575">
    <property type="entry name" value="FhuF_C"/>
    <property type="match status" value="1"/>
</dbReference>
<feature type="domain" description="Ferric siderophore reductase C-terminal" evidence="1">
    <location>
        <begin position="214"/>
        <end position="235"/>
    </location>
</feature>
<dbReference type="KEGG" id="pmar:B0X71_16705"/>
<protein>
    <recommendedName>
        <fullName evidence="1">Ferric siderophore reductase C-terminal domain-containing protein</fullName>
    </recommendedName>
</protein>
<dbReference type="OrthoDB" id="5870636at2"/>
<gene>
    <name evidence="2" type="ORF">B0X71_16705</name>
</gene>
<evidence type="ECO:0000313" key="2">
    <source>
        <dbReference type="EMBL" id="AQQ54580.1"/>
    </source>
</evidence>
<dbReference type="Proteomes" id="UP000188184">
    <property type="component" value="Chromosome"/>
</dbReference>
<dbReference type="RefSeq" id="WP_077590477.1">
    <property type="nucleotide sequence ID" value="NZ_CP019640.1"/>
</dbReference>
<name>A0A1Q2L293_9BACL</name>
<sequence>MPTLPAVKYFHRTLSDFRVVMETPGEKRFPLRQFTDEAFLDGFIDGIKADFKTGETRVAASQLVKRLGYLLAVPALFTATVHRHRLNTIEGALVPQNADGKWLPYLLLEDMETTPIDTEEFRAFSWELFIEIGKLVRVVSKAGNVPRPVLWENVAIYVYWLYEKRMAEEPVDSARKVADFRWLIDGLPGEAFGERKNPLQKFHGEKPEGGIRIRQTCCFHYEGAGAGKYCGTCPKKK</sequence>
<dbReference type="AlphaFoldDB" id="A0A1Q2L293"/>
<evidence type="ECO:0000259" key="1">
    <source>
        <dbReference type="Pfam" id="PF11575"/>
    </source>
</evidence>
<keyword evidence="3" id="KW-1185">Reference proteome</keyword>
<dbReference type="GO" id="GO:0051537">
    <property type="term" value="F:2 iron, 2 sulfur cluster binding"/>
    <property type="evidence" value="ECO:0007669"/>
    <property type="project" value="InterPro"/>
</dbReference>
<dbReference type="EMBL" id="CP019640">
    <property type="protein sequence ID" value="AQQ54580.1"/>
    <property type="molecule type" value="Genomic_DNA"/>
</dbReference>
<reference evidence="2 3" key="1">
    <citation type="submission" date="2017-02" db="EMBL/GenBank/DDBJ databases">
        <title>The complete genomic sequence of a novel cold adapted crude oil-degrading bacterium Planococcus qaidamina Y42.</title>
        <authorList>
            <person name="Yang R."/>
        </authorList>
    </citation>
    <scope>NUCLEOTIDE SEQUENCE [LARGE SCALE GENOMIC DNA]</scope>
    <source>
        <strain evidence="2 3">Y42</strain>
    </source>
</reference>
<organism evidence="2 3">
    <name type="scientific">Planococcus lenghuensis</name>
    <dbReference type="NCBI Taxonomy" id="2213202"/>
    <lineage>
        <taxon>Bacteria</taxon>
        <taxon>Bacillati</taxon>
        <taxon>Bacillota</taxon>
        <taxon>Bacilli</taxon>
        <taxon>Bacillales</taxon>
        <taxon>Caryophanaceae</taxon>
        <taxon>Planococcus</taxon>
    </lineage>
</organism>
<proteinExistence type="predicted"/>
<accession>A0A1Q2L293</accession>
<evidence type="ECO:0000313" key="3">
    <source>
        <dbReference type="Proteomes" id="UP000188184"/>
    </source>
</evidence>